<evidence type="ECO:0000313" key="3">
    <source>
        <dbReference type="Proteomes" id="UP000236731"/>
    </source>
</evidence>
<dbReference type="InterPro" id="IPR018490">
    <property type="entry name" value="cNMP-bd_dom_sf"/>
</dbReference>
<dbReference type="OrthoDB" id="663011at2"/>
<feature type="domain" description="Cyclic nucleotide-binding" evidence="1">
    <location>
        <begin position="34"/>
        <end position="121"/>
    </location>
</feature>
<proteinExistence type="predicted"/>
<reference evidence="3" key="1">
    <citation type="submission" date="2016-10" db="EMBL/GenBank/DDBJ databases">
        <authorList>
            <person name="Varghese N."/>
            <person name="Submissions S."/>
        </authorList>
    </citation>
    <scope>NUCLEOTIDE SEQUENCE [LARGE SCALE GENOMIC DNA]</scope>
    <source>
        <strain evidence="3">DSM 22361</strain>
    </source>
</reference>
<dbReference type="AlphaFoldDB" id="A0A1H5WVC0"/>
<keyword evidence="2" id="KW-0418">Kinase</keyword>
<gene>
    <name evidence="2" type="ORF">SAMN05421877_104180</name>
</gene>
<evidence type="ECO:0000313" key="2">
    <source>
        <dbReference type="EMBL" id="SEG03404.1"/>
    </source>
</evidence>
<keyword evidence="3" id="KW-1185">Reference proteome</keyword>
<dbReference type="GO" id="GO:0016301">
    <property type="term" value="F:kinase activity"/>
    <property type="evidence" value="ECO:0007669"/>
    <property type="project" value="UniProtKB-KW"/>
</dbReference>
<dbReference type="InterPro" id="IPR014710">
    <property type="entry name" value="RmlC-like_jellyroll"/>
</dbReference>
<dbReference type="InterPro" id="IPR000595">
    <property type="entry name" value="cNMP-bd_dom"/>
</dbReference>
<dbReference type="EMBL" id="FNUT01000004">
    <property type="protein sequence ID" value="SEG03404.1"/>
    <property type="molecule type" value="Genomic_DNA"/>
</dbReference>
<sequence length="197" mass="23579">MFEKEEFLTRILNGIGDLSPENLALSLPFWHRKSYNKADFFNQQHIVCKDLGIVLSGIFRIYYYDESTGEEKNIYFFSEEQFVVSFRSFVFQHPCRYYIQALEDAEILFISYENLQYLYENSKAWEKFGRNLAEHFFNQSQVRTEDLLFLSHEQRYVNLLQDHPNILQRVQAYHVASYLGIKNQSLSRIRKRLLSKG</sequence>
<name>A0A1H5WVC0_9SPHI</name>
<organism evidence="2 3">
    <name type="scientific">Sphingobacterium lactis</name>
    <dbReference type="NCBI Taxonomy" id="797291"/>
    <lineage>
        <taxon>Bacteria</taxon>
        <taxon>Pseudomonadati</taxon>
        <taxon>Bacteroidota</taxon>
        <taxon>Sphingobacteriia</taxon>
        <taxon>Sphingobacteriales</taxon>
        <taxon>Sphingobacteriaceae</taxon>
        <taxon>Sphingobacterium</taxon>
    </lineage>
</organism>
<dbReference type="RefSeq" id="WP_103905829.1">
    <property type="nucleotide sequence ID" value="NZ_CP049246.1"/>
</dbReference>
<dbReference type="Pfam" id="PF00027">
    <property type="entry name" value="cNMP_binding"/>
    <property type="match status" value="1"/>
</dbReference>
<dbReference type="SUPFAM" id="SSF51206">
    <property type="entry name" value="cAMP-binding domain-like"/>
    <property type="match status" value="1"/>
</dbReference>
<dbReference type="Gene3D" id="2.60.120.10">
    <property type="entry name" value="Jelly Rolls"/>
    <property type="match status" value="1"/>
</dbReference>
<protein>
    <submittedName>
        <fullName evidence="2">cAMP-binding domain of CRP or a regulatory subunit of cAMP-dependent protein kinases</fullName>
    </submittedName>
</protein>
<keyword evidence="2" id="KW-0808">Transferase</keyword>
<evidence type="ECO:0000259" key="1">
    <source>
        <dbReference type="Pfam" id="PF00027"/>
    </source>
</evidence>
<dbReference type="Proteomes" id="UP000236731">
    <property type="component" value="Unassembled WGS sequence"/>
</dbReference>
<accession>A0A1H5WVC0</accession>